<organism evidence="2 3">
    <name type="scientific">Lepidopterella palustris CBS 459.81</name>
    <dbReference type="NCBI Taxonomy" id="1314670"/>
    <lineage>
        <taxon>Eukaryota</taxon>
        <taxon>Fungi</taxon>
        <taxon>Dikarya</taxon>
        <taxon>Ascomycota</taxon>
        <taxon>Pezizomycotina</taxon>
        <taxon>Dothideomycetes</taxon>
        <taxon>Pleosporomycetidae</taxon>
        <taxon>Mytilinidiales</taxon>
        <taxon>Argynnaceae</taxon>
        <taxon>Lepidopterella</taxon>
    </lineage>
</organism>
<evidence type="ECO:0000259" key="1">
    <source>
        <dbReference type="Pfam" id="PF06985"/>
    </source>
</evidence>
<reference evidence="2 3" key="1">
    <citation type="journal article" date="2016" name="Nat. Commun.">
        <title>Ectomycorrhizal ecology is imprinted in the genome of the dominant symbiotic fungus Cenococcum geophilum.</title>
        <authorList>
            <consortium name="DOE Joint Genome Institute"/>
            <person name="Peter M."/>
            <person name="Kohler A."/>
            <person name="Ohm R.A."/>
            <person name="Kuo A."/>
            <person name="Krutzmann J."/>
            <person name="Morin E."/>
            <person name="Arend M."/>
            <person name="Barry K.W."/>
            <person name="Binder M."/>
            <person name="Choi C."/>
            <person name="Clum A."/>
            <person name="Copeland A."/>
            <person name="Grisel N."/>
            <person name="Haridas S."/>
            <person name="Kipfer T."/>
            <person name="LaButti K."/>
            <person name="Lindquist E."/>
            <person name="Lipzen A."/>
            <person name="Maire R."/>
            <person name="Meier B."/>
            <person name="Mihaltcheva S."/>
            <person name="Molinier V."/>
            <person name="Murat C."/>
            <person name="Poggeler S."/>
            <person name="Quandt C.A."/>
            <person name="Sperisen C."/>
            <person name="Tritt A."/>
            <person name="Tisserant E."/>
            <person name="Crous P.W."/>
            <person name="Henrissat B."/>
            <person name="Nehls U."/>
            <person name="Egli S."/>
            <person name="Spatafora J.W."/>
            <person name="Grigoriev I.V."/>
            <person name="Martin F.M."/>
        </authorList>
    </citation>
    <scope>NUCLEOTIDE SEQUENCE [LARGE SCALE GENOMIC DNA]</scope>
    <source>
        <strain evidence="2 3">CBS 459.81</strain>
    </source>
</reference>
<dbReference type="InterPro" id="IPR010730">
    <property type="entry name" value="HET"/>
</dbReference>
<evidence type="ECO:0000313" key="3">
    <source>
        <dbReference type="Proteomes" id="UP000250266"/>
    </source>
</evidence>
<dbReference type="AlphaFoldDB" id="A0A8E2JH79"/>
<dbReference type="InterPro" id="IPR052895">
    <property type="entry name" value="HetReg/Transcr_Mod"/>
</dbReference>
<protein>
    <submittedName>
        <fullName evidence="2">HET-domain-containing protein</fullName>
    </submittedName>
</protein>
<dbReference type="PANTHER" id="PTHR24148:SF73">
    <property type="entry name" value="HET DOMAIN PROTEIN (AFU_ORTHOLOGUE AFUA_8G01020)"/>
    <property type="match status" value="1"/>
</dbReference>
<gene>
    <name evidence="2" type="ORF">K432DRAFT_380458</name>
</gene>
<accession>A0A8E2JH79</accession>
<feature type="domain" description="Heterokaryon incompatibility" evidence="1">
    <location>
        <begin position="63"/>
        <end position="223"/>
    </location>
</feature>
<keyword evidence="3" id="KW-1185">Reference proteome</keyword>
<name>A0A8E2JH79_9PEZI</name>
<dbReference type="Proteomes" id="UP000250266">
    <property type="component" value="Unassembled WGS sequence"/>
</dbReference>
<dbReference type="Pfam" id="PF06985">
    <property type="entry name" value="HET"/>
    <property type="match status" value="1"/>
</dbReference>
<proteinExistence type="predicted"/>
<evidence type="ECO:0000313" key="2">
    <source>
        <dbReference type="EMBL" id="OCK82398.1"/>
    </source>
</evidence>
<dbReference type="EMBL" id="KV744889">
    <property type="protein sequence ID" value="OCK82398.1"/>
    <property type="molecule type" value="Genomic_DNA"/>
</dbReference>
<dbReference type="OrthoDB" id="194358at2759"/>
<dbReference type="PANTHER" id="PTHR24148">
    <property type="entry name" value="ANKYRIN REPEAT DOMAIN-CONTAINING PROTEIN 39 HOMOLOG-RELATED"/>
    <property type="match status" value="1"/>
</dbReference>
<sequence length="403" mass="47274">MESNSAEAPPPTASDVLFQHTPLDLHRKQMRLLRITQNNSSEIKCELENFTYDVSGKQGTPPYWALSYVWGAESPICHITINGKPYPIRPNLYNFLRERRLQSDDNYIWIDQICINQRSVDERNHQVSLMSEIYRNANGVIIWLGKRDEEAELGLRCFQEFQNPYYCDLSEFLHLPAGTTAGKANIGKWVFLDGGPKLKEKVIRSINVIFRNPFWTRLWIVQEVLLGRTVFVQQGSLWFHLDAMSRFERMGFRCDGLIASPEVAFTARGHTAAWYRQRDLKWMISEFCEFGCQDPRDKVYGLVGVVECGTTVPVDYGKSAEEVFIDVIIAFLHMWKTESQEPDKVRKELKHDVQTLYRLVVNMIPDKVERYFEKNDQDHFRFRLEKLDEWWRATERGKNDDRK</sequence>